<dbReference type="eggNOG" id="arCOG02263">
    <property type="taxonomic scope" value="Archaea"/>
</dbReference>
<dbReference type="KEGG" id="mif:Metin_0390"/>
<evidence type="ECO:0000313" key="1">
    <source>
        <dbReference type="EMBL" id="ADG13060.1"/>
    </source>
</evidence>
<dbReference type="AlphaFoldDB" id="D5VR57"/>
<dbReference type="RefSeq" id="WP_013099806.1">
    <property type="nucleotide sequence ID" value="NC_014122.1"/>
</dbReference>
<name>D5VR57_METIM</name>
<reference evidence="1" key="1">
    <citation type="submission" date="2010-04" db="EMBL/GenBank/DDBJ databases">
        <title>Complete sequence of Methanocaldococcus infernus ME.</title>
        <authorList>
            <consortium name="US DOE Joint Genome Institute"/>
            <person name="Lucas S."/>
            <person name="Copeland A."/>
            <person name="Lapidus A."/>
            <person name="Cheng J.-F."/>
            <person name="Bruce D."/>
            <person name="Goodwin L."/>
            <person name="Pitluck S."/>
            <person name="Munk A.C."/>
            <person name="Detter J.C."/>
            <person name="Han C."/>
            <person name="Tapia R."/>
            <person name="Land M."/>
            <person name="Hauser L."/>
            <person name="Kyrpides N."/>
            <person name="Mikhailova N."/>
            <person name="Sieprawska-Lupa M."/>
            <person name="Whitman W.B."/>
            <person name="Woyke T."/>
        </authorList>
    </citation>
    <scope>NUCLEOTIDE SEQUENCE [LARGE SCALE GENOMIC DNA]</scope>
    <source>
        <strain evidence="1">ME</strain>
    </source>
</reference>
<dbReference type="InterPro" id="IPR038594">
    <property type="entry name" value="SepF-like_sf"/>
</dbReference>
<dbReference type="OrthoDB" id="59754at2157"/>
<keyword evidence="2" id="KW-1185">Reference proteome</keyword>
<dbReference type="InterPro" id="IPR007561">
    <property type="entry name" value="Cell_div_SepF/SepF-rel"/>
</dbReference>
<dbReference type="EMBL" id="CP002009">
    <property type="protein sequence ID" value="ADG13060.1"/>
    <property type="molecule type" value="Genomic_DNA"/>
</dbReference>
<gene>
    <name evidence="1" type="ordered locus">Metin_0390</name>
</gene>
<evidence type="ECO:0008006" key="3">
    <source>
        <dbReference type="Google" id="ProtNLM"/>
    </source>
</evidence>
<dbReference type="Proteomes" id="UP000002061">
    <property type="component" value="Chromosome"/>
</dbReference>
<dbReference type="Pfam" id="PF04472">
    <property type="entry name" value="SepF"/>
    <property type="match status" value="1"/>
</dbReference>
<dbReference type="Gene3D" id="3.30.110.150">
    <property type="entry name" value="SepF-like protein"/>
    <property type="match status" value="1"/>
</dbReference>
<dbReference type="HOGENOM" id="CLU_157714_0_0_2"/>
<organism evidence="1 2">
    <name type="scientific">Methanocaldococcus infernus (strain DSM 11812 / JCM 15783 / ME)</name>
    <dbReference type="NCBI Taxonomy" id="573063"/>
    <lineage>
        <taxon>Archaea</taxon>
        <taxon>Methanobacteriati</taxon>
        <taxon>Methanobacteriota</taxon>
        <taxon>Methanomada group</taxon>
        <taxon>Methanococci</taxon>
        <taxon>Methanococcales</taxon>
        <taxon>Methanocaldococcaceae</taxon>
        <taxon>Methanocaldococcus</taxon>
    </lineage>
</organism>
<dbReference type="STRING" id="573063.Metin_0390"/>
<accession>D5VR57</accession>
<dbReference type="GeneID" id="9131394"/>
<sequence length="132" mass="14977">MLKRIMDIIKGSKGNGVDIKKNKYDNVEEYLDEVIEVQATPEEDDVVNIKVCKVENDSDAVEALLLVESGNIVIAKIPHLEKEADDEFFEILSKMDDEVRKYEGALMILGDEFLLLTPKNVRVEKHKSLGEE</sequence>
<protein>
    <recommendedName>
        <fullName evidence="3">Cell division protein SepF</fullName>
    </recommendedName>
</protein>
<evidence type="ECO:0000313" key="2">
    <source>
        <dbReference type="Proteomes" id="UP000002061"/>
    </source>
</evidence>
<proteinExistence type="predicted"/>